<feature type="compositionally biased region" description="Polar residues" evidence="1">
    <location>
        <begin position="815"/>
        <end position="827"/>
    </location>
</feature>
<feature type="region of interest" description="Disordered" evidence="1">
    <location>
        <begin position="189"/>
        <end position="371"/>
    </location>
</feature>
<dbReference type="EMBL" id="BNCQ01000048">
    <property type="protein sequence ID" value="GIM13281.1"/>
    <property type="molecule type" value="Genomic_DNA"/>
</dbReference>
<gene>
    <name evidence="2" type="ORF">Vretimale_16423</name>
</gene>
<feature type="compositionally biased region" description="Low complexity" evidence="1">
    <location>
        <begin position="279"/>
        <end position="290"/>
    </location>
</feature>
<feature type="region of interest" description="Disordered" evidence="1">
    <location>
        <begin position="439"/>
        <end position="495"/>
    </location>
</feature>
<feature type="region of interest" description="Disordered" evidence="1">
    <location>
        <begin position="546"/>
        <end position="598"/>
    </location>
</feature>
<accession>A0A8J4GSN5</accession>
<feature type="region of interest" description="Disordered" evidence="1">
    <location>
        <begin position="390"/>
        <end position="412"/>
    </location>
</feature>
<feature type="region of interest" description="Disordered" evidence="1">
    <location>
        <begin position="658"/>
        <end position="687"/>
    </location>
</feature>
<feature type="compositionally biased region" description="Basic and acidic residues" evidence="1">
    <location>
        <begin position="574"/>
        <end position="587"/>
    </location>
</feature>
<dbReference type="AlphaFoldDB" id="A0A8J4GSN5"/>
<evidence type="ECO:0000256" key="1">
    <source>
        <dbReference type="SAM" id="MobiDB-lite"/>
    </source>
</evidence>
<sequence>MLNPFLQLMQQNEEELKDLNPAPRRHQQGRLPDEVLRNALDKHYKYKTFVSIGNSRPICCVSGIGMARLQFGDGEYAQSVYEMQRLPMSSSLQTERLTEIEEPVQVTRTLLRTPTINPIAGSPSRNSTAAVSALGLNATLGGFSAASPLTPSAPTTSSYQAMLASRPGVSFRETGSTLAAILAATEDNSGEVEMAERWTPVESRPSEAGSSSRDLGTSWPRRVSRRSLGRSATASRALSITGESEAGDSVGNSGNGDGRGFLQRRPSLPPPELAAVMSLQQQLQQCLQPQSGGLSPSSTRRESTGADRPGLRPSLPPQTQQPLQPQRPHAPPPPLQTSPRLLNQPQQQSSAGSPSSTQSSESGTFPPSTIRGYHAEGVAAAATAPCGLPTPLQPYQPAQQSPRLPGGLVHEDFPRRKRGSIMSVYGNPSHPSPYQLLETPRPSDRLGEGGVTPAGVHRPVMSARRRNVGRSSGGGGGRSQSEAGEPDVREASTSGCGSCIVTPHATDNGLLLLGGELFNQRLMSSADIAVINEAARRYNFPQAVERQQQPGADGNTAVAASPPGVTRTLTVRRHPPEPRFSPTDRRQAATSPNKPAAAPGIVATERTDDLLRVLRSPEPPASMSIGSCVGLSGRSSGKCDITGDAGGEGPMAPRPPLAAAGKIGGSGSFRRSSSIRTRISSQSTGEVPASVVAVTAAAGCESDATGSSPPLRPSISHSMSPQDAYEPQSLHGLSSCSSVFEARVGSGSRGDGDAARPSEEGAAAATNGPEDLNGLGGGGGGSTSAVTSPTAAGFSKSSGPLRGWSSRKELLKSPFASSKTHTLTTDARQGGDSEGESADESQQALRRSPSMARATSRLSISGSAAAALAAAVGRISVNIRVADETDGGGRGRLPSEGGSCSSNGRGNDDDCAPGARSAVPVAHAVCASGEDPDLPPALQGLMRMGGFRADIRNLLRASGKFMLIRKFKQAEKVATSVKMKEQNWKKC</sequence>
<name>A0A8J4GSN5_9CHLO</name>
<feature type="compositionally biased region" description="Low complexity" evidence="1">
    <location>
        <begin position="311"/>
        <end position="327"/>
    </location>
</feature>
<feature type="compositionally biased region" description="Low complexity" evidence="1">
    <location>
        <begin position="783"/>
        <end position="793"/>
    </location>
</feature>
<feature type="region of interest" description="Disordered" evidence="1">
    <location>
        <begin position="884"/>
        <end position="914"/>
    </location>
</feature>
<organism evidence="2 3">
    <name type="scientific">Volvox reticuliferus</name>
    <dbReference type="NCBI Taxonomy" id="1737510"/>
    <lineage>
        <taxon>Eukaryota</taxon>
        <taxon>Viridiplantae</taxon>
        <taxon>Chlorophyta</taxon>
        <taxon>core chlorophytes</taxon>
        <taxon>Chlorophyceae</taxon>
        <taxon>CS clade</taxon>
        <taxon>Chlamydomonadales</taxon>
        <taxon>Volvocaceae</taxon>
        <taxon>Volvox</taxon>
    </lineage>
</organism>
<feature type="compositionally biased region" description="Low complexity" evidence="1">
    <location>
        <begin position="668"/>
        <end position="687"/>
    </location>
</feature>
<feature type="region of interest" description="Disordered" evidence="1">
    <location>
        <begin position="701"/>
        <end position="853"/>
    </location>
</feature>
<evidence type="ECO:0000313" key="3">
    <source>
        <dbReference type="Proteomes" id="UP000722791"/>
    </source>
</evidence>
<dbReference type="Proteomes" id="UP000722791">
    <property type="component" value="Unassembled WGS sequence"/>
</dbReference>
<feature type="compositionally biased region" description="Basic and acidic residues" evidence="1">
    <location>
        <begin position="750"/>
        <end position="759"/>
    </location>
</feature>
<feature type="compositionally biased region" description="Polar residues" evidence="1">
    <location>
        <begin position="230"/>
        <end position="242"/>
    </location>
</feature>
<proteinExistence type="predicted"/>
<evidence type="ECO:0000313" key="2">
    <source>
        <dbReference type="EMBL" id="GIM13281.1"/>
    </source>
</evidence>
<protein>
    <submittedName>
        <fullName evidence="2">Uncharacterized protein</fullName>
    </submittedName>
</protein>
<feature type="compositionally biased region" description="Low complexity" evidence="1">
    <location>
        <begin position="344"/>
        <end position="364"/>
    </location>
</feature>
<comment type="caution">
    <text evidence="2">The sequence shown here is derived from an EMBL/GenBank/DDBJ whole genome shotgun (WGS) entry which is preliminary data.</text>
</comment>
<reference evidence="2" key="1">
    <citation type="journal article" date="2021" name="Proc. Natl. Acad. Sci. U.S.A.">
        <title>Three genomes in the algal genus Volvox reveal the fate of a haploid sex-determining region after a transition to homothallism.</title>
        <authorList>
            <person name="Yamamoto K."/>
            <person name="Hamaji T."/>
            <person name="Kawai-Toyooka H."/>
            <person name="Matsuzaki R."/>
            <person name="Takahashi F."/>
            <person name="Nishimura Y."/>
            <person name="Kawachi M."/>
            <person name="Noguchi H."/>
            <person name="Minakuchi Y."/>
            <person name="Umen J.G."/>
            <person name="Toyoda A."/>
            <person name="Nozaki H."/>
        </authorList>
    </citation>
    <scope>NUCLEOTIDE SEQUENCE</scope>
    <source>
        <strain evidence="2">NIES-3785</strain>
    </source>
</reference>